<evidence type="ECO:0000256" key="1">
    <source>
        <dbReference type="ARBA" id="ARBA00005417"/>
    </source>
</evidence>
<dbReference type="Gene3D" id="3.40.50.300">
    <property type="entry name" value="P-loop containing nucleotide triphosphate hydrolases"/>
    <property type="match status" value="1"/>
</dbReference>
<sequence>MKDGLAKIAEEEIWLKLTTDQLTVKYGSHIAVDHISLNVDTGFHALLGPNGAGKSSLLRAIAGLTQPSSGSVYIDGRVNDPRSGLVGYLPQDNLEKSRFTVREHLAYMCWLRKVSQHKVPHEVDRLIELAGLSDKADSLIKHLSGGMRRRVGISSALVSSPPVILLDEPTAGLDLSQRAACKRILHHSSESSTVIISTHIVEDVIENADTLTIMKNGVKEYSGPWEKFGAGRDINKLNTMYLDLLES</sequence>
<dbReference type="InterPro" id="IPR027417">
    <property type="entry name" value="P-loop_NTPase"/>
</dbReference>
<dbReference type="PROSITE" id="PS50893">
    <property type="entry name" value="ABC_TRANSPORTER_2"/>
    <property type="match status" value="1"/>
</dbReference>
<evidence type="ECO:0000256" key="3">
    <source>
        <dbReference type="ARBA" id="ARBA00022741"/>
    </source>
</evidence>
<dbReference type="InterPro" id="IPR017871">
    <property type="entry name" value="ABC_transporter-like_CS"/>
</dbReference>
<proteinExistence type="inferred from homology"/>
<dbReference type="GeneID" id="92726514"/>
<name>A0ABS9HG74_9CORY</name>
<dbReference type="RefSeq" id="WP_235428803.1">
    <property type="nucleotide sequence ID" value="NZ_JAFFSY010000001.1"/>
</dbReference>
<keyword evidence="2" id="KW-0813">Transport</keyword>
<evidence type="ECO:0000313" key="7">
    <source>
        <dbReference type="Proteomes" id="UP001200604"/>
    </source>
</evidence>
<evidence type="ECO:0000259" key="5">
    <source>
        <dbReference type="PROSITE" id="PS50893"/>
    </source>
</evidence>
<evidence type="ECO:0000256" key="4">
    <source>
        <dbReference type="ARBA" id="ARBA00022840"/>
    </source>
</evidence>
<keyword evidence="4 6" id="KW-0067">ATP-binding</keyword>
<dbReference type="PROSITE" id="PS00211">
    <property type="entry name" value="ABC_TRANSPORTER_1"/>
    <property type="match status" value="1"/>
</dbReference>
<evidence type="ECO:0000313" key="6">
    <source>
        <dbReference type="EMBL" id="MCF6772848.1"/>
    </source>
</evidence>
<dbReference type="InterPro" id="IPR003439">
    <property type="entry name" value="ABC_transporter-like_ATP-bd"/>
</dbReference>
<dbReference type="EMBL" id="JAKJKU010000001">
    <property type="protein sequence ID" value="MCF6772848.1"/>
    <property type="molecule type" value="Genomic_DNA"/>
</dbReference>
<dbReference type="SUPFAM" id="SSF52540">
    <property type="entry name" value="P-loop containing nucleoside triphosphate hydrolases"/>
    <property type="match status" value="1"/>
</dbReference>
<feature type="domain" description="ABC transporter" evidence="5">
    <location>
        <begin position="17"/>
        <end position="241"/>
    </location>
</feature>
<dbReference type="SMART" id="SM00382">
    <property type="entry name" value="AAA"/>
    <property type="match status" value="1"/>
</dbReference>
<evidence type="ECO:0000256" key="2">
    <source>
        <dbReference type="ARBA" id="ARBA00022448"/>
    </source>
</evidence>
<gene>
    <name evidence="6" type="ORF">L3H44_00235</name>
</gene>
<dbReference type="Proteomes" id="UP001200604">
    <property type="component" value="Unassembled WGS sequence"/>
</dbReference>
<accession>A0ABS9HG74</accession>
<dbReference type="GO" id="GO:0005524">
    <property type="term" value="F:ATP binding"/>
    <property type="evidence" value="ECO:0007669"/>
    <property type="project" value="UniProtKB-KW"/>
</dbReference>
<organism evidence="6 7">
    <name type="scientific">Corynebacterium parakroppenstedtii</name>
    <dbReference type="NCBI Taxonomy" id="2828363"/>
    <lineage>
        <taxon>Bacteria</taxon>
        <taxon>Bacillati</taxon>
        <taxon>Actinomycetota</taxon>
        <taxon>Actinomycetes</taxon>
        <taxon>Mycobacteriales</taxon>
        <taxon>Corynebacteriaceae</taxon>
        <taxon>Corynebacterium</taxon>
    </lineage>
</organism>
<reference evidence="6 7" key="1">
    <citation type="submission" date="2022-01" db="EMBL/GenBank/DDBJ databases">
        <title>Identification and Characterization of Corynebacterium sp.</title>
        <authorList>
            <person name="Luo Q."/>
            <person name="Qu P."/>
            <person name="Chen Q."/>
        </authorList>
    </citation>
    <scope>NUCLEOTIDE SEQUENCE [LARGE SCALE GENOMIC DNA]</scope>
    <source>
        <strain evidence="6 7">MC-12</strain>
    </source>
</reference>
<keyword evidence="3" id="KW-0547">Nucleotide-binding</keyword>
<protein>
    <submittedName>
        <fullName evidence="6">ATP-binding cassette domain-containing protein</fullName>
    </submittedName>
</protein>
<dbReference type="Pfam" id="PF00005">
    <property type="entry name" value="ABC_tran"/>
    <property type="match status" value="1"/>
</dbReference>
<dbReference type="InterPro" id="IPR003593">
    <property type="entry name" value="AAA+_ATPase"/>
</dbReference>
<comment type="similarity">
    <text evidence="1">Belongs to the ABC transporter superfamily.</text>
</comment>
<keyword evidence="7" id="KW-1185">Reference proteome</keyword>
<dbReference type="PANTHER" id="PTHR43335">
    <property type="entry name" value="ABC TRANSPORTER, ATP-BINDING PROTEIN"/>
    <property type="match status" value="1"/>
</dbReference>
<dbReference type="PANTHER" id="PTHR43335:SF2">
    <property type="entry name" value="ABC TRANSPORTER, ATP-BINDING PROTEIN"/>
    <property type="match status" value="1"/>
</dbReference>
<comment type="caution">
    <text evidence="6">The sequence shown here is derived from an EMBL/GenBank/DDBJ whole genome shotgun (WGS) entry which is preliminary data.</text>
</comment>